<evidence type="ECO:0000313" key="2">
    <source>
        <dbReference type="Proteomes" id="UP000256873"/>
    </source>
</evidence>
<proteinExistence type="predicted"/>
<dbReference type="AlphaFoldDB" id="A0A3E0KVC4"/>
<dbReference type="Proteomes" id="UP000256873">
    <property type="component" value="Unassembled WGS sequence"/>
</dbReference>
<protein>
    <submittedName>
        <fullName evidence="1">Uncharacterized protein</fullName>
    </submittedName>
</protein>
<accession>A0A3E0KVC4</accession>
<comment type="caution">
    <text evidence="1">The sequence shown here is derived from an EMBL/GenBank/DDBJ whole genome shotgun (WGS) entry which is preliminary data.</text>
</comment>
<sequence length="67" mass="7439">MVLSELAPTAVTSVLSDLSTPTEVKKFPAQNNDLIYFCELDSSNKLIIEPQGVYTTLDGRIYLSRKC</sequence>
<organism evidence="1 2">
    <name type="scientific">Microcystis flos-aquae TF09</name>
    <dbReference type="NCBI Taxonomy" id="2060473"/>
    <lineage>
        <taxon>Bacteria</taxon>
        <taxon>Bacillati</taxon>
        <taxon>Cyanobacteriota</taxon>
        <taxon>Cyanophyceae</taxon>
        <taxon>Oscillatoriophycideae</taxon>
        <taxon>Chroococcales</taxon>
        <taxon>Microcystaceae</taxon>
        <taxon>Microcystis</taxon>
    </lineage>
</organism>
<gene>
    <name evidence="1" type="ORF">DWQ54_23920</name>
</gene>
<reference evidence="1 2" key="1">
    <citation type="submission" date="2017-10" db="EMBL/GenBank/DDBJ databases">
        <title>A large-scale comparative metagenomic study reveals the eutrophication-driven functional interactions in six Microcystis-epibionts communities.</title>
        <authorList>
            <person name="Li Q."/>
            <person name="Lin F."/>
        </authorList>
    </citation>
    <scope>NUCLEOTIDE SEQUENCE [LARGE SCALE GENOMIC DNA]</scope>
    <source>
        <strain evidence="1">TF09</strain>
    </source>
</reference>
<evidence type="ECO:0000313" key="1">
    <source>
        <dbReference type="EMBL" id="REJ39209.1"/>
    </source>
</evidence>
<dbReference type="EMBL" id="QQWC01000008">
    <property type="protein sequence ID" value="REJ39209.1"/>
    <property type="molecule type" value="Genomic_DNA"/>
</dbReference>
<name>A0A3E0KVC4_9CHRO</name>